<sequence length="236" mass="27618">MDELSFRFVERDGFLKQFMHTVQPLFKIPGRRGIRDDCFHIFLEKKMNLIEFFESKSKGRVSITTDTWTSDNNKNYMCVTAHFVGVDWKLQKKVLSFVPITSHTGNDIAEKIAEILEEWKVKNLFCMTMDNASKNDIVSDCMRRKLKEWGCDLMDGKYLQFRCVAHIINMIVQDRLKVIGGAVDRIWDYVKWVMSSPTRLARFKTAMQFLELDSSKLVCLDVPTRWNSTYIMLEAA</sequence>
<evidence type="ECO:0000313" key="1">
    <source>
        <dbReference type="EMBL" id="CAL1370603.1"/>
    </source>
</evidence>
<keyword evidence="2" id="KW-1185">Reference proteome</keyword>
<dbReference type="SUPFAM" id="SSF53098">
    <property type="entry name" value="Ribonuclease H-like"/>
    <property type="match status" value="1"/>
</dbReference>
<dbReference type="EMBL" id="OZ034815">
    <property type="protein sequence ID" value="CAL1370603.1"/>
    <property type="molecule type" value="Genomic_DNA"/>
</dbReference>
<dbReference type="AlphaFoldDB" id="A0AAV2DBM6"/>
<evidence type="ECO:0000313" key="2">
    <source>
        <dbReference type="Proteomes" id="UP001497516"/>
    </source>
</evidence>
<accession>A0AAV2DBM6</accession>
<gene>
    <name evidence="1" type="ORF">LTRI10_LOCUS12718</name>
</gene>
<reference evidence="1 2" key="1">
    <citation type="submission" date="2024-04" db="EMBL/GenBank/DDBJ databases">
        <authorList>
            <person name="Fracassetti M."/>
        </authorList>
    </citation>
    <scope>NUCLEOTIDE SEQUENCE [LARGE SCALE GENOMIC DNA]</scope>
</reference>
<dbReference type="InterPro" id="IPR012337">
    <property type="entry name" value="RNaseH-like_sf"/>
</dbReference>
<organism evidence="1 2">
    <name type="scientific">Linum trigynum</name>
    <dbReference type="NCBI Taxonomy" id="586398"/>
    <lineage>
        <taxon>Eukaryota</taxon>
        <taxon>Viridiplantae</taxon>
        <taxon>Streptophyta</taxon>
        <taxon>Embryophyta</taxon>
        <taxon>Tracheophyta</taxon>
        <taxon>Spermatophyta</taxon>
        <taxon>Magnoliopsida</taxon>
        <taxon>eudicotyledons</taxon>
        <taxon>Gunneridae</taxon>
        <taxon>Pentapetalae</taxon>
        <taxon>rosids</taxon>
        <taxon>fabids</taxon>
        <taxon>Malpighiales</taxon>
        <taxon>Linaceae</taxon>
        <taxon>Linum</taxon>
    </lineage>
</organism>
<evidence type="ECO:0008006" key="3">
    <source>
        <dbReference type="Google" id="ProtNLM"/>
    </source>
</evidence>
<dbReference type="Proteomes" id="UP001497516">
    <property type="component" value="Chromosome 2"/>
</dbReference>
<proteinExistence type="predicted"/>
<name>A0AAV2DBM6_9ROSI</name>
<protein>
    <recommendedName>
        <fullName evidence="3">Transposase</fullName>
    </recommendedName>
</protein>
<dbReference type="PANTHER" id="PTHR46481">
    <property type="entry name" value="ZINC FINGER BED DOMAIN-CONTAINING PROTEIN 4"/>
    <property type="match status" value="1"/>
</dbReference>
<dbReference type="PANTHER" id="PTHR46481:SF7">
    <property type="entry name" value="ZINC FINGER BED DOMAIN-CONTAINING PROTEIN RICESLEEPER 2-LIKE"/>
    <property type="match status" value="1"/>
</dbReference>
<dbReference type="InterPro" id="IPR052035">
    <property type="entry name" value="ZnF_BED_domain_contain"/>
</dbReference>